<evidence type="ECO:0000256" key="4">
    <source>
        <dbReference type="ARBA" id="ARBA00022490"/>
    </source>
</evidence>
<evidence type="ECO:0000313" key="15">
    <source>
        <dbReference type="WBParaSite" id="EEL_0000745301-mRNA-1"/>
    </source>
</evidence>
<dbReference type="AlphaFoldDB" id="A0A0R3RYT8"/>
<dbReference type="CDD" id="cd00751">
    <property type="entry name" value="thiolase"/>
    <property type="match status" value="1"/>
</dbReference>
<evidence type="ECO:0000256" key="10">
    <source>
        <dbReference type="ARBA" id="ARBA00024073"/>
    </source>
</evidence>
<keyword evidence="4" id="KW-0963">Cytoplasm</keyword>
<dbReference type="InterPro" id="IPR020610">
    <property type="entry name" value="Thiolase_AS"/>
</dbReference>
<dbReference type="Proteomes" id="UP000050640">
    <property type="component" value="Unplaced"/>
</dbReference>
<dbReference type="FunFam" id="3.40.47.10:FF:000011">
    <property type="entry name" value="3-ketoacyl-CoA thiolase"/>
    <property type="match status" value="1"/>
</dbReference>
<evidence type="ECO:0000256" key="5">
    <source>
        <dbReference type="ARBA" id="ARBA00022679"/>
    </source>
</evidence>
<comment type="pathway">
    <text evidence="2">Lipid metabolism; fatty acid beta-oxidation.</text>
</comment>
<dbReference type="Gene3D" id="3.40.47.10">
    <property type="match status" value="1"/>
</dbReference>
<evidence type="ECO:0000256" key="6">
    <source>
        <dbReference type="ARBA" id="ARBA00022832"/>
    </source>
</evidence>
<dbReference type="EC" id="2.3.1.16" evidence="10"/>
<evidence type="ECO:0000259" key="12">
    <source>
        <dbReference type="Pfam" id="PF00108"/>
    </source>
</evidence>
<keyword evidence="8" id="KW-0496">Mitochondrion</keyword>
<dbReference type="Pfam" id="PF02803">
    <property type="entry name" value="Thiolase_C"/>
    <property type="match status" value="1"/>
</dbReference>
<dbReference type="InterPro" id="IPR020617">
    <property type="entry name" value="Thiolase_C"/>
</dbReference>
<dbReference type="STRING" id="1147741.A0A0R3RYT8"/>
<dbReference type="InterPro" id="IPR016039">
    <property type="entry name" value="Thiolase-like"/>
</dbReference>
<name>A0A0R3RYT8_9BILA</name>
<keyword evidence="6" id="KW-0276">Fatty acid metabolism</keyword>
<keyword evidence="9 11" id="KW-0012">Acyltransferase</keyword>
<dbReference type="WBParaSite" id="EEL_0000745301-mRNA-1">
    <property type="protein sequence ID" value="EEL_0000745301-mRNA-1"/>
    <property type="gene ID" value="EEL_0000745301"/>
</dbReference>
<comment type="similarity">
    <text evidence="3 11">Belongs to the thiolase-like superfamily. Thiolase family.</text>
</comment>
<evidence type="ECO:0000256" key="3">
    <source>
        <dbReference type="ARBA" id="ARBA00010982"/>
    </source>
</evidence>
<dbReference type="Pfam" id="PF00108">
    <property type="entry name" value="Thiolase_N"/>
    <property type="match status" value="1"/>
</dbReference>
<proteinExistence type="inferred from homology"/>
<dbReference type="SUPFAM" id="SSF53901">
    <property type="entry name" value="Thiolase-like"/>
    <property type="match status" value="1"/>
</dbReference>
<dbReference type="InterPro" id="IPR020613">
    <property type="entry name" value="Thiolase_CS"/>
</dbReference>
<evidence type="ECO:0000256" key="7">
    <source>
        <dbReference type="ARBA" id="ARBA00023098"/>
    </source>
</evidence>
<dbReference type="GO" id="GO:0006635">
    <property type="term" value="P:fatty acid beta-oxidation"/>
    <property type="evidence" value="ECO:0007669"/>
    <property type="project" value="TreeGrafter"/>
</dbReference>
<feature type="domain" description="Thiolase C-terminal" evidence="13">
    <location>
        <begin position="322"/>
        <end position="461"/>
    </location>
</feature>
<sequence length="465" mass="50566">MSRCLLSMDFGIKPLYTMSCCFSSSKTPATFQKTFSKPDRPNVVLVDAVRTPFLQSRTMFKNMMAIDLQRAALLALVDRTKINVDEVGHIVCGTVIQEYKTSNVAREAALTAGFSKKVPAHTVTLACISSNVAITDVMNMLALGYCNAGIAGGVELLSDVPIRYNREARSAMLSLNKAKKLSDKLTAIRNIAQNLFSPELPTVAEFTTGESMGHSGDRLAAAFGVSRREQDEYALRSHMLADRAAKENLLSDIIPVFVSGSNPAVVRKDNGIRVSSIEKLSQLKPAFVKSHGTVTAGNSSFLTDGASASLIVTEDYALKKGYKPKAYLRDFQYVAQDPTDQLLLSPAYAIPKLLDKVGLTLEDIDVFEIHEAFAGQILANLNAMDSDYFCKEMLKRPTKYGRIPEDKLNTWGGSLSLGHPFGATGVRLVSHAANRLQHEQKHLGVVAACAAGGHGIAMLIENYPR</sequence>
<evidence type="ECO:0000256" key="8">
    <source>
        <dbReference type="ARBA" id="ARBA00023128"/>
    </source>
</evidence>
<reference evidence="15" key="1">
    <citation type="submission" date="2017-02" db="UniProtKB">
        <authorList>
            <consortium name="WormBaseParasite"/>
        </authorList>
    </citation>
    <scope>IDENTIFICATION</scope>
</reference>
<accession>A0A0R3RYT8</accession>
<evidence type="ECO:0000256" key="1">
    <source>
        <dbReference type="ARBA" id="ARBA00004173"/>
    </source>
</evidence>
<comment type="subcellular location">
    <subcellularLocation>
        <location evidence="1">Mitochondrion</location>
    </subcellularLocation>
</comment>
<protein>
    <recommendedName>
        <fullName evidence="10">acetyl-CoA C-acyltransferase</fullName>
        <ecNumber evidence="10">2.3.1.16</ecNumber>
    </recommendedName>
</protein>
<dbReference type="GO" id="GO:0003988">
    <property type="term" value="F:acetyl-CoA C-acyltransferase activity"/>
    <property type="evidence" value="ECO:0007669"/>
    <property type="project" value="UniProtKB-EC"/>
</dbReference>
<evidence type="ECO:0000259" key="13">
    <source>
        <dbReference type="Pfam" id="PF02803"/>
    </source>
</evidence>
<feature type="domain" description="Thiolase N-terminal" evidence="12">
    <location>
        <begin position="43"/>
        <end position="315"/>
    </location>
</feature>
<dbReference type="NCBIfam" id="TIGR01930">
    <property type="entry name" value="AcCoA-C-Actrans"/>
    <property type="match status" value="1"/>
</dbReference>
<evidence type="ECO:0000256" key="9">
    <source>
        <dbReference type="ARBA" id="ARBA00023315"/>
    </source>
</evidence>
<organism evidence="14 15">
    <name type="scientific">Elaeophora elaphi</name>
    <dbReference type="NCBI Taxonomy" id="1147741"/>
    <lineage>
        <taxon>Eukaryota</taxon>
        <taxon>Metazoa</taxon>
        <taxon>Ecdysozoa</taxon>
        <taxon>Nematoda</taxon>
        <taxon>Chromadorea</taxon>
        <taxon>Rhabditida</taxon>
        <taxon>Spirurina</taxon>
        <taxon>Spiruromorpha</taxon>
        <taxon>Filarioidea</taxon>
        <taxon>Onchocercidae</taxon>
        <taxon>Elaeophora</taxon>
    </lineage>
</organism>
<dbReference type="PROSITE" id="PS00737">
    <property type="entry name" value="THIOLASE_2"/>
    <property type="match status" value="1"/>
</dbReference>
<dbReference type="InterPro" id="IPR020615">
    <property type="entry name" value="Thiolase_acyl_enz_int_AS"/>
</dbReference>
<dbReference type="GO" id="GO:0005739">
    <property type="term" value="C:mitochondrion"/>
    <property type="evidence" value="ECO:0007669"/>
    <property type="project" value="UniProtKB-SubCell"/>
</dbReference>
<dbReference type="InterPro" id="IPR002155">
    <property type="entry name" value="Thiolase"/>
</dbReference>
<evidence type="ECO:0000313" key="14">
    <source>
        <dbReference type="Proteomes" id="UP000050640"/>
    </source>
</evidence>
<dbReference type="PANTHER" id="PTHR18919">
    <property type="entry name" value="ACETYL-COA C-ACYLTRANSFERASE"/>
    <property type="match status" value="1"/>
</dbReference>
<evidence type="ECO:0000256" key="11">
    <source>
        <dbReference type="RuleBase" id="RU003557"/>
    </source>
</evidence>
<evidence type="ECO:0000256" key="2">
    <source>
        <dbReference type="ARBA" id="ARBA00005005"/>
    </source>
</evidence>
<dbReference type="PROSITE" id="PS00098">
    <property type="entry name" value="THIOLASE_1"/>
    <property type="match status" value="1"/>
</dbReference>
<keyword evidence="7" id="KW-0443">Lipid metabolism</keyword>
<dbReference type="InterPro" id="IPR020616">
    <property type="entry name" value="Thiolase_N"/>
</dbReference>
<dbReference type="PANTHER" id="PTHR18919:SF153">
    <property type="entry name" value="TRIFUNCTIONAL ENZYME SUBUNIT BETA, MITOCHONDRIAL"/>
    <property type="match status" value="1"/>
</dbReference>
<keyword evidence="14" id="KW-1185">Reference proteome</keyword>
<keyword evidence="5 11" id="KW-0808">Transferase</keyword>
<dbReference type="PROSITE" id="PS00099">
    <property type="entry name" value="THIOLASE_3"/>
    <property type="match status" value="1"/>
</dbReference>